<dbReference type="EC" id="3.1.26.3" evidence="15"/>
<comment type="cofactor">
    <cofactor evidence="15">
        <name>Mg(2+)</name>
        <dbReference type="ChEBI" id="CHEBI:18420"/>
    </cofactor>
</comment>
<dbReference type="Pfam" id="PF00035">
    <property type="entry name" value="dsrm"/>
    <property type="match status" value="1"/>
</dbReference>
<comment type="caution">
    <text evidence="18">The sequence shown here is derived from an EMBL/GenBank/DDBJ whole genome shotgun (WGS) entry which is preliminary data.</text>
</comment>
<evidence type="ECO:0000256" key="8">
    <source>
        <dbReference type="ARBA" id="ARBA00022694"/>
    </source>
</evidence>
<dbReference type="GO" id="GO:0019843">
    <property type="term" value="F:rRNA binding"/>
    <property type="evidence" value="ECO:0007669"/>
    <property type="project" value="UniProtKB-KW"/>
</dbReference>
<comment type="function">
    <text evidence="15">Digests double-stranded RNA. Involved in the processing of primary rRNA transcript to yield the immediate precursors to the large and small rRNAs (23S and 16S). Processes some mRNAs, and tRNAs when they are encoded in the rRNA operon. Processes pre-crRNA and tracrRNA of type II CRISPR loci if present in the organism.</text>
</comment>
<dbReference type="NCBIfam" id="TIGR02191">
    <property type="entry name" value="RNaseIII"/>
    <property type="match status" value="1"/>
</dbReference>
<dbReference type="InterPro" id="IPR014720">
    <property type="entry name" value="dsRBD_dom"/>
</dbReference>
<evidence type="ECO:0000256" key="10">
    <source>
        <dbReference type="ARBA" id="ARBA00022723"/>
    </source>
</evidence>
<dbReference type="Gene3D" id="3.30.160.20">
    <property type="match status" value="1"/>
</dbReference>
<evidence type="ECO:0000313" key="18">
    <source>
        <dbReference type="EMBL" id="OUP54432.1"/>
    </source>
</evidence>
<dbReference type="FunFam" id="3.30.160.20:FF:000003">
    <property type="entry name" value="Ribonuclease 3"/>
    <property type="match status" value="1"/>
</dbReference>
<name>A0A1Y4LJX3_9FIRM</name>
<keyword evidence="11 15" id="KW-0255">Endonuclease</keyword>
<dbReference type="GO" id="GO:0003725">
    <property type="term" value="F:double-stranded RNA binding"/>
    <property type="evidence" value="ECO:0007669"/>
    <property type="project" value="TreeGrafter"/>
</dbReference>
<dbReference type="PANTHER" id="PTHR11207:SF0">
    <property type="entry name" value="RIBONUCLEASE 3"/>
    <property type="match status" value="1"/>
</dbReference>
<protein>
    <recommendedName>
        <fullName evidence="15">Ribonuclease 3</fullName>
        <ecNumber evidence="15">3.1.26.3</ecNumber>
    </recommendedName>
    <alternativeName>
        <fullName evidence="15">Ribonuclease III</fullName>
        <shortName evidence="15">RNase III</shortName>
    </alternativeName>
</protein>
<keyword evidence="5 15" id="KW-0963">Cytoplasm</keyword>
<comment type="similarity">
    <text evidence="3">Belongs to the ribonuclease III family.</text>
</comment>
<dbReference type="InterPro" id="IPR011907">
    <property type="entry name" value="RNase_III"/>
</dbReference>
<dbReference type="GO" id="GO:0004525">
    <property type="term" value="F:ribonuclease III activity"/>
    <property type="evidence" value="ECO:0007669"/>
    <property type="project" value="UniProtKB-UniRule"/>
</dbReference>
<evidence type="ECO:0000256" key="15">
    <source>
        <dbReference type="HAMAP-Rule" id="MF_00104"/>
    </source>
</evidence>
<dbReference type="Gene3D" id="1.10.1520.10">
    <property type="entry name" value="Ribonuclease III domain"/>
    <property type="match status" value="1"/>
</dbReference>
<evidence type="ECO:0000256" key="12">
    <source>
        <dbReference type="ARBA" id="ARBA00022801"/>
    </source>
</evidence>
<dbReference type="InterPro" id="IPR036389">
    <property type="entry name" value="RNase_III_sf"/>
</dbReference>
<evidence type="ECO:0000256" key="6">
    <source>
        <dbReference type="ARBA" id="ARBA00022552"/>
    </source>
</evidence>
<dbReference type="SMART" id="SM00358">
    <property type="entry name" value="DSRM"/>
    <property type="match status" value="1"/>
</dbReference>
<dbReference type="HAMAP" id="MF_00104">
    <property type="entry name" value="RNase_III"/>
    <property type="match status" value="1"/>
</dbReference>
<keyword evidence="8 15" id="KW-0819">tRNA processing</keyword>
<feature type="binding site" evidence="15">
    <location>
        <position position="117"/>
    </location>
    <ligand>
        <name>Mg(2+)</name>
        <dbReference type="ChEBI" id="CHEBI:18420"/>
    </ligand>
</feature>
<reference evidence="19" key="1">
    <citation type="submission" date="2017-04" db="EMBL/GenBank/DDBJ databases">
        <title>Function of individual gut microbiota members based on whole genome sequencing of pure cultures obtained from chicken caecum.</title>
        <authorList>
            <person name="Medvecky M."/>
            <person name="Cejkova D."/>
            <person name="Polansky O."/>
            <person name="Karasova D."/>
            <person name="Kubasova T."/>
            <person name="Cizek A."/>
            <person name="Rychlik I."/>
        </authorList>
    </citation>
    <scope>NUCLEOTIDE SEQUENCE [LARGE SCALE GENOMIC DNA]</scope>
    <source>
        <strain evidence="19">An180</strain>
    </source>
</reference>
<dbReference type="GO" id="GO:0005737">
    <property type="term" value="C:cytoplasm"/>
    <property type="evidence" value="ECO:0007669"/>
    <property type="project" value="UniProtKB-SubCell"/>
</dbReference>
<feature type="domain" description="RNase III" evidence="17">
    <location>
        <begin position="1"/>
        <end position="128"/>
    </location>
</feature>
<dbReference type="PANTHER" id="PTHR11207">
    <property type="entry name" value="RIBONUCLEASE III"/>
    <property type="match status" value="1"/>
</dbReference>
<evidence type="ECO:0000256" key="9">
    <source>
        <dbReference type="ARBA" id="ARBA00022722"/>
    </source>
</evidence>
<evidence type="ECO:0000256" key="3">
    <source>
        <dbReference type="ARBA" id="ARBA00010183"/>
    </source>
</evidence>
<dbReference type="CDD" id="cd00593">
    <property type="entry name" value="RIBOc"/>
    <property type="match status" value="1"/>
</dbReference>
<evidence type="ECO:0000256" key="4">
    <source>
        <dbReference type="ARBA" id="ARBA00011738"/>
    </source>
</evidence>
<keyword evidence="12 15" id="KW-0378">Hydrolase</keyword>
<sequence>MLQDRIGYRFRNPALFRKAMTHSSYANEQRMRHLQNNERLEFLGDSVLGFVTADYLYNHFPELPEGQLTKLRAAVVCEHALYEIAQELGIDKEICLGHGEEQGGGRQRPSILADAVEALLGAIYLDGGIEPARAFVLSFIPRKAEEARKGGAFTDYKTQLQEIVQKNRQETLEYRLAGESGPDHAKVFTMELLLNSNVFAQGTGRSKKEAEQMAAKQALELMGVRKA</sequence>
<evidence type="ECO:0000256" key="1">
    <source>
        <dbReference type="ARBA" id="ARBA00000109"/>
    </source>
</evidence>
<dbReference type="InterPro" id="IPR000999">
    <property type="entry name" value="RNase_III_dom"/>
</dbReference>
<keyword evidence="14 15" id="KW-0694">RNA-binding</keyword>
<dbReference type="RefSeq" id="WP_087369828.1">
    <property type="nucleotide sequence ID" value="NZ_JBKTCX010000025.1"/>
</dbReference>
<feature type="active site" evidence="15">
    <location>
        <position position="45"/>
    </location>
</feature>
<feature type="active site" evidence="15">
    <location>
        <position position="117"/>
    </location>
</feature>
<dbReference type="GO" id="GO:0006364">
    <property type="term" value="P:rRNA processing"/>
    <property type="evidence" value="ECO:0007669"/>
    <property type="project" value="UniProtKB-UniRule"/>
</dbReference>
<dbReference type="PROSITE" id="PS00517">
    <property type="entry name" value="RNASE_3_1"/>
    <property type="match status" value="1"/>
</dbReference>
<dbReference type="SMART" id="SM00535">
    <property type="entry name" value="RIBOc"/>
    <property type="match status" value="1"/>
</dbReference>
<evidence type="ECO:0000256" key="7">
    <source>
        <dbReference type="ARBA" id="ARBA00022664"/>
    </source>
</evidence>
<evidence type="ECO:0000256" key="5">
    <source>
        <dbReference type="ARBA" id="ARBA00022490"/>
    </source>
</evidence>
<dbReference type="FunFam" id="1.10.1520.10:FF:000001">
    <property type="entry name" value="Ribonuclease 3"/>
    <property type="match status" value="1"/>
</dbReference>
<comment type="catalytic activity">
    <reaction evidence="1 15">
        <text>Endonucleolytic cleavage to 5'-phosphomonoester.</text>
        <dbReference type="EC" id="3.1.26.3"/>
    </reaction>
</comment>
<dbReference type="Proteomes" id="UP000195897">
    <property type="component" value="Unassembled WGS sequence"/>
</dbReference>
<comment type="subcellular location">
    <subcellularLocation>
        <location evidence="2 15">Cytoplasm</location>
    </subcellularLocation>
</comment>
<proteinExistence type="inferred from homology"/>
<evidence type="ECO:0000256" key="13">
    <source>
        <dbReference type="ARBA" id="ARBA00022842"/>
    </source>
</evidence>
<organism evidence="18 19">
    <name type="scientific">Butyricicoccus pullicaecorum</name>
    <dbReference type="NCBI Taxonomy" id="501571"/>
    <lineage>
        <taxon>Bacteria</taxon>
        <taxon>Bacillati</taxon>
        <taxon>Bacillota</taxon>
        <taxon>Clostridia</taxon>
        <taxon>Eubacteriales</taxon>
        <taxon>Butyricicoccaceae</taxon>
        <taxon>Butyricicoccus</taxon>
    </lineage>
</organism>
<dbReference type="GO" id="GO:0046872">
    <property type="term" value="F:metal ion binding"/>
    <property type="evidence" value="ECO:0007669"/>
    <property type="project" value="UniProtKB-KW"/>
</dbReference>
<comment type="subunit">
    <text evidence="4 15">Homodimer.</text>
</comment>
<keyword evidence="15" id="KW-0699">rRNA-binding</keyword>
<dbReference type="EMBL" id="NFKK01000001">
    <property type="protein sequence ID" value="OUP54432.1"/>
    <property type="molecule type" value="Genomic_DNA"/>
</dbReference>
<dbReference type="SUPFAM" id="SSF54768">
    <property type="entry name" value="dsRNA-binding domain-like"/>
    <property type="match status" value="1"/>
</dbReference>
<feature type="binding site" evidence="15">
    <location>
        <position position="41"/>
    </location>
    <ligand>
        <name>Mg(2+)</name>
        <dbReference type="ChEBI" id="CHEBI:18420"/>
    </ligand>
</feature>
<dbReference type="PROSITE" id="PS50142">
    <property type="entry name" value="RNASE_3_2"/>
    <property type="match status" value="1"/>
</dbReference>
<evidence type="ECO:0000259" key="16">
    <source>
        <dbReference type="PROSITE" id="PS50137"/>
    </source>
</evidence>
<keyword evidence="9 15" id="KW-0540">Nuclease</keyword>
<keyword evidence="13 15" id="KW-0460">Magnesium</keyword>
<evidence type="ECO:0000259" key="17">
    <source>
        <dbReference type="PROSITE" id="PS50142"/>
    </source>
</evidence>
<evidence type="ECO:0000313" key="19">
    <source>
        <dbReference type="Proteomes" id="UP000195897"/>
    </source>
</evidence>
<dbReference type="GO" id="GO:0010468">
    <property type="term" value="P:regulation of gene expression"/>
    <property type="evidence" value="ECO:0007669"/>
    <property type="project" value="TreeGrafter"/>
</dbReference>
<evidence type="ECO:0000256" key="11">
    <source>
        <dbReference type="ARBA" id="ARBA00022759"/>
    </source>
</evidence>
<gene>
    <name evidence="15" type="primary">rnc</name>
    <name evidence="18" type="ORF">B5F17_00610</name>
</gene>
<dbReference type="CDD" id="cd10845">
    <property type="entry name" value="DSRM_RNAse_III_family"/>
    <property type="match status" value="1"/>
</dbReference>
<dbReference type="PROSITE" id="PS50137">
    <property type="entry name" value="DS_RBD"/>
    <property type="match status" value="1"/>
</dbReference>
<keyword evidence="6 15" id="KW-0698">rRNA processing</keyword>
<feature type="domain" description="DRBM" evidence="16">
    <location>
        <begin position="155"/>
        <end position="224"/>
    </location>
</feature>
<accession>A0A1Y4LJX3</accession>
<feature type="binding site" evidence="15">
    <location>
        <position position="114"/>
    </location>
    <ligand>
        <name>Mg(2+)</name>
        <dbReference type="ChEBI" id="CHEBI:18420"/>
    </ligand>
</feature>
<dbReference type="GO" id="GO:0008033">
    <property type="term" value="P:tRNA processing"/>
    <property type="evidence" value="ECO:0007669"/>
    <property type="project" value="UniProtKB-KW"/>
</dbReference>
<keyword evidence="7 15" id="KW-0507">mRNA processing</keyword>
<dbReference type="Pfam" id="PF14622">
    <property type="entry name" value="Ribonucleas_3_3"/>
    <property type="match status" value="1"/>
</dbReference>
<dbReference type="AlphaFoldDB" id="A0A1Y4LJX3"/>
<dbReference type="GO" id="GO:0006397">
    <property type="term" value="P:mRNA processing"/>
    <property type="evidence" value="ECO:0007669"/>
    <property type="project" value="UniProtKB-UniRule"/>
</dbReference>
<evidence type="ECO:0000256" key="2">
    <source>
        <dbReference type="ARBA" id="ARBA00004496"/>
    </source>
</evidence>
<dbReference type="SUPFAM" id="SSF69065">
    <property type="entry name" value="RNase III domain-like"/>
    <property type="match status" value="1"/>
</dbReference>
<keyword evidence="10 15" id="KW-0479">Metal-binding</keyword>
<evidence type="ECO:0000256" key="14">
    <source>
        <dbReference type="ARBA" id="ARBA00022884"/>
    </source>
</evidence>
<dbReference type="GO" id="GO:0042802">
    <property type="term" value="F:identical protein binding"/>
    <property type="evidence" value="ECO:0007669"/>
    <property type="project" value="UniProtKB-ARBA"/>
</dbReference>